<dbReference type="Proteomes" id="UP001528912">
    <property type="component" value="Unassembled WGS sequence"/>
</dbReference>
<protein>
    <submittedName>
        <fullName evidence="1">Prenyltransferase</fullName>
    </submittedName>
</protein>
<sequence length="353" mass="38435">MTVAPALVLDGVLTAEQLEATGRFILAQQEEDGAIPWWRGGKLDPWDHVEAAMALAVLGHDEAALAAYAWSARTQAVDGSWPMEQCRGVVTEAASDTNQCAYIATGVWHHHLVTGSTEAVHRFWPTVERAIDFVVRQQRPGGEVAWAVDVARRPDDFALRTGSSSVLHSMVCALEIADVVGVRRPDWEDAAERLRTALVRRPEAFADRSRYSMDWYYPVLGGALRGEAARAELAARWDDFVWPGHGVRCVDDNPWVTAAESSELVMALDAVGESASAATLLAEIQHMRDDSTGGYWTGYVVADDATWPEEQTSWTAAAVVLAVDAVTRTTGGSGIFRDHVLTEEECEADDAAS</sequence>
<name>A0ABT6CB04_9MICO</name>
<accession>A0ABT6CB04</accession>
<keyword evidence="2" id="KW-1185">Reference proteome</keyword>
<reference evidence="1 2" key="1">
    <citation type="submission" date="2023-03" db="EMBL/GenBank/DDBJ databases">
        <title>YIM 133296 draft genome.</title>
        <authorList>
            <person name="Xiong L."/>
        </authorList>
    </citation>
    <scope>NUCLEOTIDE SEQUENCE [LARGE SCALE GENOMIC DNA]</scope>
    <source>
        <strain evidence="1 2">YIM 133296</strain>
    </source>
</reference>
<dbReference type="Gene3D" id="1.50.10.10">
    <property type="match status" value="1"/>
</dbReference>
<proteinExistence type="predicted"/>
<dbReference type="InterPro" id="IPR012341">
    <property type="entry name" value="6hp_glycosidase-like_sf"/>
</dbReference>
<dbReference type="InterPro" id="IPR008928">
    <property type="entry name" value="6-hairpin_glycosidase_sf"/>
</dbReference>
<comment type="caution">
    <text evidence="1">The sequence shown here is derived from an EMBL/GenBank/DDBJ whole genome shotgun (WGS) entry which is preliminary data.</text>
</comment>
<evidence type="ECO:0000313" key="1">
    <source>
        <dbReference type="EMBL" id="MDF8265512.1"/>
    </source>
</evidence>
<dbReference type="EMBL" id="JAROAV010000036">
    <property type="protein sequence ID" value="MDF8265512.1"/>
    <property type="molecule type" value="Genomic_DNA"/>
</dbReference>
<dbReference type="RefSeq" id="WP_277192835.1">
    <property type="nucleotide sequence ID" value="NZ_JAROAV010000036.1"/>
</dbReference>
<dbReference type="SUPFAM" id="SSF48208">
    <property type="entry name" value="Six-hairpin glycosidases"/>
    <property type="match status" value="1"/>
</dbReference>
<organism evidence="1 2">
    <name type="scientific">Luteipulveratus flavus</name>
    <dbReference type="NCBI Taxonomy" id="3031728"/>
    <lineage>
        <taxon>Bacteria</taxon>
        <taxon>Bacillati</taxon>
        <taxon>Actinomycetota</taxon>
        <taxon>Actinomycetes</taxon>
        <taxon>Micrococcales</taxon>
        <taxon>Dermacoccaceae</taxon>
        <taxon>Luteipulveratus</taxon>
    </lineage>
</organism>
<gene>
    <name evidence="1" type="ORF">P4R38_14780</name>
</gene>
<evidence type="ECO:0000313" key="2">
    <source>
        <dbReference type="Proteomes" id="UP001528912"/>
    </source>
</evidence>